<keyword evidence="2" id="KW-1185">Reference proteome</keyword>
<evidence type="ECO:0000313" key="1">
    <source>
        <dbReference type="EMBL" id="KAK9323847.1"/>
    </source>
</evidence>
<protein>
    <submittedName>
        <fullName evidence="1">Uncharacterized protein</fullName>
    </submittedName>
</protein>
<name>A0ACC3TSJ7_9ASCO</name>
<evidence type="ECO:0000313" key="2">
    <source>
        <dbReference type="Proteomes" id="UP001489719"/>
    </source>
</evidence>
<dbReference type="EMBL" id="MU970056">
    <property type="protein sequence ID" value="KAK9323847.1"/>
    <property type="molecule type" value="Genomic_DNA"/>
</dbReference>
<comment type="caution">
    <text evidence="1">The sequence shown here is derived from an EMBL/GenBank/DDBJ whole genome shotgun (WGS) entry which is preliminary data.</text>
</comment>
<sequence>MTPIISGATNAVSLVSEHDSQRFTRQFQQCLAEVPTRGSSGQSDETVKEYDVEKVQSTKTHGFCSTSLAAARWNAMKSFVISILVMGTLLIGIHSIFWGSLFHREKYLNRVNLSIVNFDNGADSIVGSTFLSSASKYVIDAGSAYVQDETSTYASGDIDAVYNDVVDEKDWGAFVILPNATAKLLAALMEPGGAIWYESDLVEFVYPQAREPSVYDSLLPWVSQLSTSFTSQLSNELLRLVLKNSDYSVADIVNQAPHLLSTPATVTLINIRPMGNPVTAAIMQLGLVHLIIVSFFQFDFFQPVHKSFAPYLKCRDFFVYRIVLTFTAYLFLALFFSLLSLAFQVDFTRSFGRAGFVVYWMVTFLGMAAVGGASENIALICVSTYPPLIGFWLIFMVISNVSPAFYAIELEPALFKYGYAFPIPNVAEAYKTILFNTKNRMGLHVGVLLVWIAVNLAFLPFCIWIFERANMRKENESNRQDEK</sequence>
<accession>A0ACC3TSJ7</accession>
<organism evidence="1 2">
    <name type="scientific">Lipomyces orientalis</name>
    <dbReference type="NCBI Taxonomy" id="1233043"/>
    <lineage>
        <taxon>Eukaryota</taxon>
        <taxon>Fungi</taxon>
        <taxon>Dikarya</taxon>
        <taxon>Ascomycota</taxon>
        <taxon>Saccharomycotina</taxon>
        <taxon>Lipomycetes</taxon>
        <taxon>Lipomycetales</taxon>
        <taxon>Lipomycetaceae</taxon>
        <taxon>Lipomyces</taxon>
    </lineage>
</organism>
<dbReference type="Proteomes" id="UP001489719">
    <property type="component" value="Unassembled WGS sequence"/>
</dbReference>
<gene>
    <name evidence="1" type="ORF">V1517DRAFT_366535</name>
</gene>
<proteinExistence type="predicted"/>
<reference evidence="2" key="1">
    <citation type="journal article" date="2024" name="Front. Bioeng. Biotechnol.">
        <title>Genome-scale model development and genomic sequencing of the oleaginous clade Lipomyces.</title>
        <authorList>
            <person name="Czajka J.J."/>
            <person name="Han Y."/>
            <person name="Kim J."/>
            <person name="Mondo S.J."/>
            <person name="Hofstad B.A."/>
            <person name="Robles A."/>
            <person name="Haridas S."/>
            <person name="Riley R."/>
            <person name="LaButti K."/>
            <person name="Pangilinan J."/>
            <person name="Andreopoulos W."/>
            <person name="Lipzen A."/>
            <person name="Yan J."/>
            <person name="Wang M."/>
            <person name="Ng V."/>
            <person name="Grigoriev I.V."/>
            <person name="Spatafora J.W."/>
            <person name="Magnuson J.K."/>
            <person name="Baker S.E."/>
            <person name="Pomraning K.R."/>
        </authorList>
    </citation>
    <scope>NUCLEOTIDE SEQUENCE [LARGE SCALE GENOMIC DNA]</scope>
    <source>
        <strain evidence="2">CBS 10300</strain>
    </source>
</reference>